<dbReference type="Proteomes" id="UP000700596">
    <property type="component" value="Unassembled WGS sequence"/>
</dbReference>
<dbReference type="EMBL" id="JAGMWT010000003">
    <property type="protein sequence ID" value="KAH7132373.1"/>
    <property type="molecule type" value="Genomic_DNA"/>
</dbReference>
<protein>
    <submittedName>
        <fullName evidence="2">Arylamine N-acetyltransferase 1</fullName>
    </submittedName>
</protein>
<comment type="similarity">
    <text evidence="1">Belongs to the arylamine N-acetyltransferase family.</text>
</comment>
<dbReference type="OrthoDB" id="10260017at2759"/>
<dbReference type="InterPro" id="IPR001447">
    <property type="entry name" value="Arylamine_N-AcTrfase"/>
</dbReference>
<name>A0A9P9E794_9PLEO</name>
<evidence type="ECO:0000256" key="1">
    <source>
        <dbReference type="ARBA" id="ARBA00006547"/>
    </source>
</evidence>
<evidence type="ECO:0000313" key="3">
    <source>
        <dbReference type="Proteomes" id="UP000700596"/>
    </source>
</evidence>
<sequence>MASVFTPDQVSAFLSHIQLPPKYRPENNPPHDLALLTALHTHTITTLPYENLSLHYSPTHQISIFPQTTFQKTVTDARGRGGYCMEVSLLFNHILRALGFTVYTAGVRIRMRKDGIPHGNYIGWVHLVNIVTLATGEKYMLDVGFGGDGATRPVPMVDGEIVNNLGAQQIRLVRDWIPNQARRTEESKLWVYQYRNGEERDWNSFYAFPEFEFLEPDYEIMNWFTGANPGSHQTYTVIVIRFLYREGERGEREVCGKRMLVGDVVKENLGGRTRVVHVCESESERVEWLETFFGIRLSEGEKEGIRGWRTELGAGREAD</sequence>
<dbReference type="GO" id="GO:0016407">
    <property type="term" value="F:acetyltransferase activity"/>
    <property type="evidence" value="ECO:0007669"/>
    <property type="project" value="InterPro"/>
</dbReference>
<keyword evidence="3" id="KW-1185">Reference proteome</keyword>
<organism evidence="2 3">
    <name type="scientific">Dendryphion nanum</name>
    <dbReference type="NCBI Taxonomy" id="256645"/>
    <lineage>
        <taxon>Eukaryota</taxon>
        <taxon>Fungi</taxon>
        <taxon>Dikarya</taxon>
        <taxon>Ascomycota</taxon>
        <taxon>Pezizomycotina</taxon>
        <taxon>Dothideomycetes</taxon>
        <taxon>Pleosporomycetidae</taxon>
        <taxon>Pleosporales</taxon>
        <taxon>Torulaceae</taxon>
        <taxon>Dendryphion</taxon>
    </lineage>
</organism>
<comment type="caution">
    <text evidence="2">The sequence shown here is derived from an EMBL/GenBank/DDBJ whole genome shotgun (WGS) entry which is preliminary data.</text>
</comment>
<gene>
    <name evidence="2" type="ORF">B0J11DRAFT_557091</name>
</gene>
<dbReference type="Gene3D" id="3.30.2140.20">
    <property type="match status" value="1"/>
</dbReference>
<dbReference type="SUPFAM" id="SSF54001">
    <property type="entry name" value="Cysteine proteinases"/>
    <property type="match status" value="1"/>
</dbReference>
<evidence type="ECO:0000313" key="2">
    <source>
        <dbReference type="EMBL" id="KAH7132373.1"/>
    </source>
</evidence>
<dbReference type="PANTHER" id="PTHR11786:SF0">
    <property type="entry name" value="ARYLAMINE N-ACETYLTRANSFERASE 4-RELATED"/>
    <property type="match status" value="1"/>
</dbReference>
<proteinExistence type="inferred from homology"/>
<dbReference type="Pfam" id="PF00797">
    <property type="entry name" value="Acetyltransf_2"/>
    <property type="match status" value="1"/>
</dbReference>
<reference evidence="2" key="1">
    <citation type="journal article" date="2021" name="Nat. Commun.">
        <title>Genetic determinants of endophytism in the Arabidopsis root mycobiome.</title>
        <authorList>
            <person name="Mesny F."/>
            <person name="Miyauchi S."/>
            <person name="Thiergart T."/>
            <person name="Pickel B."/>
            <person name="Atanasova L."/>
            <person name="Karlsson M."/>
            <person name="Huettel B."/>
            <person name="Barry K.W."/>
            <person name="Haridas S."/>
            <person name="Chen C."/>
            <person name="Bauer D."/>
            <person name="Andreopoulos W."/>
            <person name="Pangilinan J."/>
            <person name="LaButti K."/>
            <person name="Riley R."/>
            <person name="Lipzen A."/>
            <person name="Clum A."/>
            <person name="Drula E."/>
            <person name="Henrissat B."/>
            <person name="Kohler A."/>
            <person name="Grigoriev I.V."/>
            <person name="Martin F.M."/>
            <person name="Hacquard S."/>
        </authorList>
    </citation>
    <scope>NUCLEOTIDE SEQUENCE</scope>
    <source>
        <strain evidence="2">MPI-CAGE-CH-0243</strain>
    </source>
</reference>
<dbReference type="InterPro" id="IPR053710">
    <property type="entry name" value="Arylamine_NAT_domain_sf"/>
</dbReference>
<dbReference type="PANTHER" id="PTHR11786">
    <property type="entry name" value="N-HYDROXYARYLAMINE O-ACETYLTRANSFERASE"/>
    <property type="match status" value="1"/>
</dbReference>
<dbReference type="AlphaFoldDB" id="A0A9P9E794"/>
<dbReference type="InterPro" id="IPR038765">
    <property type="entry name" value="Papain-like_cys_pep_sf"/>
</dbReference>
<accession>A0A9P9E794</accession>